<dbReference type="Pfam" id="PF13785">
    <property type="entry name" value="DUF4178"/>
    <property type="match status" value="2"/>
</dbReference>
<accession>A0A261U2Z0</accession>
<evidence type="ECO:0000313" key="4">
    <source>
        <dbReference type="Proteomes" id="UP000216885"/>
    </source>
</evidence>
<feature type="transmembrane region" description="Helical" evidence="1">
    <location>
        <begin position="464"/>
        <end position="485"/>
    </location>
</feature>
<dbReference type="EMBL" id="NEVQ01000013">
    <property type="protein sequence ID" value="OZI55985.1"/>
    <property type="molecule type" value="Genomic_DNA"/>
</dbReference>
<evidence type="ECO:0000259" key="2">
    <source>
        <dbReference type="Pfam" id="PF13785"/>
    </source>
</evidence>
<keyword evidence="1" id="KW-0812">Transmembrane</keyword>
<organism evidence="3 4">
    <name type="scientific">Bordetella genomosp. 4</name>
    <dbReference type="NCBI Taxonomy" id="463044"/>
    <lineage>
        <taxon>Bacteria</taxon>
        <taxon>Pseudomonadati</taxon>
        <taxon>Pseudomonadota</taxon>
        <taxon>Betaproteobacteria</taxon>
        <taxon>Burkholderiales</taxon>
        <taxon>Alcaligenaceae</taxon>
        <taxon>Bordetella</taxon>
    </lineage>
</organism>
<feature type="domain" description="DUF4178" evidence="2">
    <location>
        <begin position="278"/>
        <end position="413"/>
    </location>
</feature>
<gene>
    <name evidence="3" type="ORF">CAL20_11050</name>
</gene>
<evidence type="ECO:0000256" key="1">
    <source>
        <dbReference type="SAM" id="Phobius"/>
    </source>
</evidence>
<feature type="domain" description="DUF4178" evidence="2">
    <location>
        <begin position="57"/>
        <end position="194"/>
    </location>
</feature>
<dbReference type="InterPro" id="IPR025235">
    <property type="entry name" value="DUF4178"/>
</dbReference>
<proteinExistence type="predicted"/>
<reference evidence="3 4" key="1">
    <citation type="submission" date="2017-05" db="EMBL/GenBank/DDBJ databases">
        <title>Complete and WGS of Bordetella genogroups.</title>
        <authorList>
            <person name="Spilker T."/>
            <person name="LiPuma J."/>
        </authorList>
    </citation>
    <scope>NUCLEOTIDE SEQUENCE [LARGE SCALE GENOMIC DNA]</scope>
    <source>
        <strain evidence="3 4">AU9919</strain>
    </source>
</reference>
<keyword evidence="1" id="KW-0472">Membrane</keyword>
<sequence length="489" mass="54034">MQQVLCPQCGAPVKFTSTASVMAVCGACRSTLLKDAESVKRIGEMTDVLEDYSPICVGAAGVYDKKRFDVIGRIQMRYDDGFWNEWYIWFDDGTDGWLSDASGQYAVTHTRRAKNPPEFPSFDSIKPGGVFNLDGQIFLAADVRTCRATGAQGELPFVPGDGWQARVADYRSVNAFLTLDYSDGDTPELYVGKAFDLADMQAASLRSDAQVEETAGRFRGKIHALDCPNCGAPISFVAAMATQVVCPSCMAVVDCTEDTAKVIEQQRKLKAIKTTLALGAKAKIDGAEYTLIGLLKCEDPDPEEPSDWIEYLLFNSQKGFLWLVESEDGWERVSVCDTWPTRNNNSSINWLGKPYRKLYDYTSRVTLALGAFNWRVKVGDTTQISDYQSGGRKLTREESENELGWSMSTPVNPASLAQWFGQPELANQRAYSSGTSVTGYRTWAGRATIAMLFFNFSSIFSGKLPFLIMGVILLWIPAVLADKFFGQGD</sequence>
<comment type="caution">
    <text evidence="3">The sequence shown here is derived from an EMBL/GenBank/DDBJ whole genome shotgun (WGS) entry which is preliminary data.</text>
</comment>
<dbReference type="AlphaFoldDB" id="A0A261U2Z0"/>
<keyword evidence="4" id="KW-1185">Reference proteome</keyword>
<name>A0A261U2Z0_9BORD</name>
<dbReference type="Proteomes" id="UP000216885">
    <property type="component" value="Unassembled WGS sequence"/>
</dbReference>
<keyword evidence="1" id="KW-1133">Transmembrane helix</keyword>
<evidence type="ECO:0000313" key="3">
    <source>
        <dbReference type="EMBL" id="OZI55985.1"/>
    </source>
</evidence>
<protein>
    <recommendedName>
        <fullName evidence="2">DUF4178 domain-containing protein</fullName>
    </recommendedName>
</protein>
<dbReference type="RefSeq" id="WP_094837871.1">
    <property type="nucleotide sequence ID" value="NZ_NEVQ01000013.1"/>
</dbReference>